<dbReference type="Proteomes" id="UP000642829">
    <property type="component" value="Unassembled WGS sequence"/>
</dbReference>
<accession>A0A8J3DFR5</accession>
<reference evidence="1" key="1">
    <citation type="journal article" date="2014" name="Int. J. Syst. Evol. Microbiol.">
        <title>Complete genome sequence of Corynebacterium casei LMG S-19264T (=DSM 44701T), isolated from a smear-ripened cheese.</title>
        <authorList>
            <consortium name="US DOE Joint Genome Institute (JGI-PGF)"/>
            <person name="Walter F."/>
            <person name="Albersmeier A."/>
            <person name="Kalinowski J."/>
            <person name="Ruckert C."/>
        </authorList>
    </citation>
    <scope>NUCLEOTIDE SEQUENCE</scope>
    <source>
        <strain evidence="1">KCTC 12870</strain>
    </source>
</reference>
<dbReference type="RefSeq" id="WP_189511784.1">
    <property type="nucleotide sequence ID" value="NZ_BMXG01000003.1"/>
</dbReference>
<evidence type="ECO:0000313" key="2">
    <source>
        <dbReference type="Proteomes" id="UP000642829"/>
    </source>
</evidence>
<reference evidence="1" key="2">
    <citation type="submission" date="2020-09" db="EMBL/GenBank/DDBJ databases">
        <authorList>
            <person name="Sun Q."/>
            <person name="Kim S."/>
        </authorList>
    </citation>
    <scope>NUCLEOTIDE SEQUENCE</scope>
    <source>
        <strain evidence="1">KCTC 12870</strain>
    </source>
</reference>
<name>A0A8J3DFR5_9BACT</name>
<comment type="caution">
    <text evidence="1">The sequence shown here is derived from an EMBL/GenBank/DDBJ whole genome shotgun (WGS) entry which is preliminary data.</text>
</comment>
<dbReference type="EMBL" id="BMXG01000003">
    <property type="protein sequence ID" value="GHB93577.1"/>
    <property type="molecule type" value="Genomic_DNA"/>
</dbReference>
<protein>
    <submittedName>
        <fullName evidence="1">Uncharacterized protein</fullName>
    </submittedName>
</protein>
<dbReference type="AlphaFoldDB" id="A0A8J3DFR5"/>
<gene>
    <name evidence="1" type="ORF">GCM10007047_06330</name>
</gene>
<organism evidence="1 2">
    <name type="scientific">Cerasicoccus arenae</name>
    <dbReference type="NCBI Taxonomy" id="424488"/>
    <lineage>
        <taxon>Bacteria</taxon>
        <taxon>Pseudomonadati</taxon>
        <taxon>Verrucomicrobiota</taxon>
        <taxon>Opitutia</taxon>
        <taxon>Puniceicoccales</taxon>
        <taxon>Cerasicoccaceae</taxon>
        <taxon>Cerasicoccus</taxon>
    </lineage>
</organism>
<proteinExistence type="predicted"/>
<evidence type="ECO:0000313" key="1">
    <source>
        <dbReference type="EMBL" id="GHB93577.1"/>
    </source>
</evidence>
<keyword evidence="2" id="KW-1185">Reference proteome</keyword>
<sequence length="230" mass="25701">MKLVQPICRDGLTNADLAFLQSVLTPDGSAAEALLTLIADPAMRDELLDLPEVFQAVLEQPLPITISPRLYFFVLVRHRFVESGLEDRELADYVASLMANSMATSRVFDTGQGNARQAPFYAIDDMSRIQSAGFCERFYLTVCLAEKSLVVTGLFRPHLDYRATYRGAPNLRYYENIGQAHYRAAGGHHLAQEYCLSDCYQALAARFTEARRALNYVAETLTFMGQDGPN</sequence>